<dbReference type="PANTHER" id="PTHR11403:SF10">
    <property type="entry name" value="CYTOCHROME C OXIDASE"/>
    <property type="match status" value="1"/>
</dbReference>
<feature type="compositionally biased region" description="Polar residues" evidence="7">
    <location>
        <begin position="1"/>
        <end position="19"/>
    </location>
</feature>
<feature type="transmembrane region" description="Helical" evidence="8">
    <location>
        <begin position="166"/>
        <end position="188"/>
    </location>
</feature>
<proteinExistence type="inferred from homology"/>
<evidence type="ECO:0000256" key="7">
    <source>
        <dbReference type="SAM" id="MobiDB-lite"/>
    </source>
</evidence>
<sequence length="251" mass="25943">MATVTTTEQQRTEGRASQTPVPGPGDPGSGYPGGPGGPWTPGSGGGASDLVSPGTGAGVFAAWVLSAAVAMLFVGFTATYLARRTSVDWQTGPMPAILYLNTAVLLGSSAALEWGRRLSRAGQARRGAGAVGIAALLGASFVAGQLEAWRQLAGEGVGLAASAHASFFYLLTGMHALHLLAGIAWLLVAWRRTARAARVAASDGDWGRSGEPPDRPGATVEPIETSLGAAAVFWHFLAGLWVYLWVLLFWT</sequence>
<gene>
    <name evidence="10" type="ORF">U7230_05925</name>
</gene>
<name>A0ABZ1C0R6_9FIRM</name>
<dbReference type="InterPro" id="IPR013833">
    <property type="entry name" value="Cyt_c_oxidase_su3_a-hlx"/>
</dbReference>
<accession>A0ABZ1C0R6</accession>
<comment type="similarity">
    <text evidence="2 6">Belongs to the cytochrome c oxidase subunit 3 family.</text>
</comment>
<dbReference type="Gene3D" id="1.20.120.80">
    <property type="entry name" value="Cytochrome c oxidase, subunit III, four-helix bundle"/>
    <property type="match status" value="1"/>
</dbReference>
<protein>
    <submittedName>
        <fullName evidence="10">Cytochrome c oxidase subunit 3</fullName>
    </submittedName>
</protein>
<dbReference type="Proteomes" id="UP001332192">
    <property type="component" value="Chromosome"/>
</dbReference>
<dbReference type="PANTHER" id="PTHR11403">
    <property type="entry name" value="CYTOCHROME C OXIDASE SUBUNIT III"/>
    <property type="match status" value="1"/>
</dbReference>
<evidence type="ECO:0000256" key="8">
    <source>
        <dbReference type="SAM" id="Phobius"/>
    </source>
</evidence>
<keyword evidence="5 8" id="KW-0472">Membrane</keyword>
<feature type="compositionally biased region" description="Gly residues" evidence="7">
    <location>
        <begin position="26"/>
        <end position="47"/>
    </location>
</feature>
<evidence type="ECO:0000256" key="4">
    <source>
        <dbReference type="ARBA" id="ARBA00022989"/>
    </source>
</evidence>
<keyword evidence="3 6" id="KW-0812">Transmembrane</keyword>
<evidence type="ECO:0000313" key="11">
    <source>
        <dbReference type="Proteomes" id="UP001332192"/>
    </source>
</evidence>
<dbReference type="RefSeq" id="WP_324717812.1">
    <property type="nucleotide sequence ID" value="NZ_CP141615.1"/>
</dbReference>
<evidence type="ECO:0000256" key="1">
    <source>
        <dbReference type="ARBA" id="ARBA00004141"/>
    </source>
</evidence>
<feature type="transmembrane region" description="Helical" evidence="8">
    <location>
        <begin position="94"/>
        <end position="115"/>
    </location>
</feature>
<dbReference type="Pfam" id="PF00510">
    <property type="entry name" value="COX3"/>
    <property type="match status" value="1"/>
</dbReference>
<evidence type="ECO:0000256" key="6">
    <source>
        <dbReference type="RuleBase" id="RU003376"/>
    </source>
</evidence>
<evidence type="ECO:0000259" key="9">
    <source>
        <dbReference type="PROSITE" id="PS50253"/>
    </source>
</evidence>
<evidence type="ECO:0000256" key="3">
    <source>
        <dbReference type="ARBA" id="ARBA00022692"/>
    </source>
</evidence>
<comment type="subcellular location">
    <subcellularLocation>
        <location evidence="6">Cell membrane</location>
        <topology evidence="6">Multi-pass membrane protein</topology>
    </subcellularLocation>
    <subcellularLocation>
        <location evidence="1">Membrane</location>
        <topology evidence="1">Multi-pass membrane protein</topology>
    </subcellularLocation>
</comment>
<dbReference type="EMBL" id="CP141615">
    <property type="protein sequence ID" value="WRP18539.1"/>
    <property type="molecule type" value="Genomic_DNA"/>
</dbReference>
<dbReference type="InterPro" id="IPR024791">
    <property type="entry name" value="Cyt_c/ubiquinol_Oxase_su3"/>
</dbReference>
<dbReference type="InterPro" id="IPR035973">
    <property type="entry name" value="Cyt_c_oxidase_su3-like_sf"/>
</dbReference>
<dbReference type="SUPFAM" id="SSF81452">
    <property type="entry name" value="Cytochrome c oxidase subunit III-like"/>
    <property type="match status" value="1"/>
</dbReference>
<reference evidence="10 11" key="1">
    <citation type="journal article" date="2024" name="Front. Microbiol.">
        <title>Novel thermophilic genera Geochorda gen. nov. and Carboxydochorda gen. nov. from the deep terrestrial subsurface reveal the ecophysiological diversity in the class Limnochordia.</title>
        <authorList>
            <person name="Karnachuk O.V."/>
            <person name="Lukina A.P."/>
            <person name="Avakyan M.R."/>
            <person name="Kadnikov V.V."/>
            <person name="Begmatov S."/>
            <person name="Beletsky A.V."/>
            <person name="Vlasova K.G."/>
            <person name="Novikov A.A."/>
            <person name="Shcherbakova V.A."/>
            <person name="Mardanov A.V."/>
            <person name="Ravin N.V."/>
        </authorList>
    </citation>
    <scope>NUCLEOTIDE SEQUENCE [LARGE SCALE GENOMIC DNA]</scope>
    <source>
        <strain evidence="10 11">L945</strain>
    </source>
</reference>
<organism evidence="10 11">
    <name type="scientific">Carboxydichorda subterranea</name>
    <dbReference type="NCBI Taxonomy" id="3109565"/>
    <lineage>
        <taxon>Bacteria</taxon>
        <taxon>Bacillati</taxon>
        <taxon>Bacillota</taxon>
        <taxon>Limnochordia</taxon>
        <taxon>Limnochordales</taxon>
        <taxon>Geochordaceae</taxon>
        <taxon>Carboxydichorda</taxon>
    </lineage>
</organism>
<dbReference type="PROSITE" id="PS50253">
    <property type="entry name" value="COX3"/>
    <property type="match status" value="1"/>
</dbReference>
<feature type="domain" description="Heme-copper oxidase subunit III family profile" evidence="9">
    <location>
        <begin position="60"/>
        <end position="251"/>
    </location>
</feature>
<feature type="transmembrane region" description="Helical" evidence="8">
    <location>
        <begin position="127"/>
        <end position="146"/>
    </location>
</feature>
<keyword evidence="11" id="KW-1185">Reference proteome</keyword>
<feature type="region of interest" description="Disordered" evidence="7">
    <location>
        <begin position="1"/>
        <end position="48"/>
    </location>
</feature>
<evidence type="ECO:0000256" key="5">
    <source>
        <dbReference type="ARBA" id="ARBA00023136"/>
    </source>
</evidence>
<feature type="transmembrane region" description="Helical" evidence="8">
    <location>
        <begin position="60"/>
        <end position="82"/>
    </location>
</feature>
<evidence type="ECO:0000256" key="2">
    <source>
        <dbReference type="ARBA" id="ARBA00010581"/>
    </source>
</evidence>
<keyword evidence="4 8" id="KW-1133">Transmembrane helix</keyword>
<dbReference type="InterPro" id="IPR000298">
    <property type="entry name" value="Cyt_c_oxidase-like_su3"/>
</dbReference>
<evidence type="ECO:0000313" key="10">
    <source>
        <dbReference type="EMBL" id="WRP18539.1"/>
    </source>
</evidence>
<feature type="transmembrane region" description="Helical" evidence="8">
    <location>
        <begin position="232"/>
        <end position="250"/>
    </location>
</feature>